<evidence type="ECO:0000313" key="2">
    <source>
        <dbReference type="Proteomes" id="UP000827872"/>
    </source>
</evidence>
<dbReference type="EMBL" id="CM037616">
    <property type="protein sequence ID" value="KAH7992559.1"/>
    <property type="molecule type" value="Genomic_DNA"/>
</dbReference>
<gene>
    <name evidence="1" type="primary">VDAC1</name>
    <name evidence="1" type="ORF">K3G42_024299</name>
</gene>
<protein>
    <submittedName>
        <fullName evidence="1">Voltage-dependent anion-selective channel protein 1</fullName>
    </submittedName>
</protein>
<proteinExistence type="predicted"/>
<comment type="caution">
    <text evidence="1">The sequence shown here is derived from an EMBL/GenBank/DDBJ whole genome shotgun (WGS) entry which is preliminary data.</text>
</comment>
<organism evidence="1 2">
    <name type="scientific">Sphaerodactylus townsendi</name>
    <dbReference type="NCBI Taxonomy" id="933632"/>
    <lineage>
        <taxon>Eukaryota</taxon>
        <taxon>Metazoa</taxon>
        <taxon>Chordata</taxon>
        <taxon>Craniata</taxon>
        <taxon>Vertebrata</taxon>
        <taxon>Euteleostomi</taxon>
        <taxon>Lepidosauria</taxon>
        <taxon>Squamata</taxon>
        <taxon>Bifurcata</taxon>
        <taxon>Gekkota</taxon>
        <taxon>Sphaerodactylidae</taxon>
        <taxon>Sphaerodactylus</taxon>
    </lineage>
</organism>
<dbReference type="Proteomes" id="UP000827872">
    <property type="component" value="Linkage Group LG03"/>
</dbReference>
<keyword evidence="2" id="KW-1185">Reference proteome</keyword>
<evidence type="ECO:0000313" key="1">
    <source>
        <dbReference type="EMBL" id="KAH7992559.1"/>
    </source>
</evidence>
<name>A0ACB8EIQ8_9SAUR</name>
<sequence>MDCIPVYLTYPAIKSSSSMLLLVLISASGWKFHHHGAVGCQDTGIFDFSTSSIGPFASSIESGHKAPIAQKNRIKMAVPPAYADLGKSARDIFTKGYGFGLVKLDLKTKSENGLEFTSSGSANTETSKVTGSLETKYRWTEYGLTFTEKWNTDNTLGTEITVEDQLARGLKLTFDSSFSPNTGKKNAKVKSGYKREHINLGCDMDFDIAGPSIRGAFVFGYEGWLAGYQMTFETAKSRITQSNFAVGYKTDEFQLHTNVNDGTEFGGSIYQKVNDQLETAVNLAWTAGNSNTRFGIAAKYQIDPDASFSAKVNNSSLIGLGYTQTLKPGIKLTLSALLDGKNINAGGHKLGLGLEFEA</sequence>
<reference evidence="1" key="1">
    <citation type="submission" date="2021-08" db="EMBL/GenBank/DDBJ databases">
        <title>The first chromosome-level gecko genome reveals the dynamic sex chromosomes of Neotropical dwarf geckos (Sphaerodactylidae: Sphaerodactylus).</title>
        <authorList>
            <person name="Pinto B.J."/>
            <person name="Keating S.E."/>
            <person name="Gamble T."/>
        </authorList>
    </citation>
    <scope>NUCLEOTIDE SEQUENCE</scope>
    <source>
        <strain evidence="1">TG3544</strain>
    </source>
</reference>
<accession>A0ACB8EIQ8</accession>